<gene>
    <name evidence="3" type="ORF">PCOR1329_LOCUS42981</name>
</gene>
<organism evidence="3 4">
    <name type="scientific">Prorocentrum cordatum</name>
    <dbReference type="NCBI Taxonomy" id="2364126"/>
    <lineage>
        <taxon>Eukaryota</taxon>
        <taxon>Sar</taxon>
        <taxon>Alveolata</taxon>
        <taxon>Dinophyceae</taxon>
        <taxon>Prorocentrales</taxon>
        <taxon>Prorocentraceae</taxon>
        <taxon>Prorocentrum</taxon>
    </lineage>
</organism>
<evidence type="ECO:0000313" key="3">
    <source>
        <dbReference type="EMBL" id="CAK0850611.1"/>
    </source>
</evidence>
<dbReference type="EMBL" id="CAUYUJ010015167">
    <property type="protein sequence ID" value="CAK0850611.1"/>
    <property type="molecule type" value="Genomic_DNA"/>
</dbReference>
<feature type="coiled-coil region" evidence="1">
    <location>
        <begin position="134"/>
        <end position="168"/>
    </location>
</feature>
<feature type="compositionally biased region" description="Gly residues" evidence="2">
    <location>
        <begin position="60"/>
        <end position="73"/>
    </location>
</feature>
<feature type="region of interest" description="Disordered" evidence="2">
    <location>
        <begin position="34"/>
        <end position="133"/>
    </location>
</feature>
<keyword evidence="1" id="KW-0175">Coiled coil</keyword>
<sequence>MVQGAEAQRRGGSSWCYGCGCQLKPLQLEAKPRGSVWANGSGPAAAGTKGGKAGQESSMSGGGKGTQGKGTGGAMEAAGKAPPRRGERSVADQPMAVVDALGPHVDSSKMPPERTPSQRLHSAISREDNATRALERARSHHYELEQQLLEARAELDDACTAVAKAREEKQLAMQAQLPEATAQPPASTDTPARDAAPLNDLEELDPAARGALLADQ</sequence>
<proteinExistence type="predicted"/>
<protein>
    <submittedName>
        <fullName evidence="3">Uncharacterized protein</fullName>
    </submittedName>
</protein>
<name>A0ABN9TWE9_9DINO</name>
<feature type="non-terminal residue" evidence="3">
    <location>
        <position position="216"/>
    </location>
</feature>
<evidence type="ECO:0000256" key="2">
    <source>
        <dbReference type="SAM" id="MobiDB-lite"/>
    </source>
</evidence>
<comment type="caution">
    <text evidence="3">The sequence shown here is derived from an EMBL/GenBank/DDBJ whole genome shotgun (WGS) entry which is preliminary data.</text>
</comment>
<feature type="region of interest" description="Disordered" evidence="2">
    <location>
        <begin position="168"/>
        <end position="216"/>
    </location>
</feature>
<feature type="compositionally biased region" description="Basic and acidic residues" evidence="2">
    <location>
        <begin position="124"/>
        <end position="133"/>
    </location>
</feature>
<reference evidence="3" key="1">
    <citation type="submission" date="2023-10" db="EMBL/GenBank/DDBJ databases">
        <authorList>
            <person name="Chen Y."/>
            <person name="Shah S."/>
            <person name="Dougan E. K."/>
            <person name="Thang M."/>
            <person name="Chan C."/>
        </authorList>
    </citation>
    <scope>NUCLEOTIDE SEQUENCE [LARGE SCALE GENOMIC DNA]</scope>
</reference>
<evidence type="ECO:0000256" key="1">
    <source>
        <dbReference type="SAM" id="Coils"/>
    </source>
</evidence>
<evidence type="ECO:0000313" key="4">
    <source>
        <dbReference type="Proteomes" id="UP001189429"/>
    </source>
</evidence>
<accession>A0ABN9TWE9</accession>
<keyword evidence="4" id="KW-1185">Reference proteome</keyword>
<dbReference type="Proteomes" id="UP001189429">
    <property type="component" value="Unassembled WGS sequence"/>
</dbReference>